<reference evidence="3" key="1">
    <citation type="journal article" date="2020" name="mSystems">
        <title>Genome- and Community-Level Interaction Insights into Carbon Utilization and Element Cycling Functions of Hydrothermarchaeota in Hydrothermal Sediment.</title>
        <authorList>
            <person name="Zhou Z."/>
            <person name="Liu Y."/>
            <person name="Xu W."/>
            <person name="Pan J."/>
            <person name="Luo Z.H."/>
            <person name="Li M."/>
        </authorList>
    </citation>
    <scope>NUCLEOTIDE SEQUENCE [LARGE SCALE GENOMIC DNA]</scope>
    <source>
        <strain evidence="3">SpSt-361</strain>
    </source>
</reference>
<dbReference type="EMBL" id="DSPJ01000007">
    <property type="protein sequence ID" value="HEX61581.1"/>
    <property type="molecule type" value="Genomic_DNA"/>
</dbReference>
<comment type="caution">
    <text evidence="3">The sequence shown here is derived from an EMBL/GenBank/DDBJ whole genome shotgun (WGS) entry which is preliminary data.</text>
</comment>
<accession>A0A831Z0C3</accession>
<keyword evidence="2" id="KW-0732">Signal</keyword>
<feature type="signal peptide" evidence="2">
    <location>
        <begin position="1"/>
        <end position="22"/>
    </location>
</feature>
<dbReference type="InterPro" id="IPR023365">
    <property type="entry name" value="Sortase_dom-sf"/>
</dbReference>
<dbReference type="GO" id="GO:0016787">
    <property type="term" value="F:hydrolase activity"/>
    <property type="evidence" value="ECO:0007669"/>
    <property type="project" value="UniProtKB-KW"/>
</dbReference>
<feature type="chain" id="PRO_5032832599" evidence="2">
    <location>
        <begin position="23"/>
        <end position="222"/>
    </location>
</feature>
<dbReference type="NCBIfam" id="TIGR01076">
    <property type="entry name" value="sortase_fam"/>
    <property type="match status" value="1"/>
</dbReference>
<sequence length="222" mass="23996">MRILSLALVVFSLLAASLACSRADVPAPTMVPQSEPDPASNGTLPLWAAVTPAPTVGPTLLPLPAPTETSPPIYFDREEIEEGTVTLDIPRIAVSATIEVASEIDYTVVDNNPNWVPELSEIGQPGVALIYGHRQWGPFPKVFSRLDELQNGDQVVVHSAQEELTFTVSETVVVDPDQVWATVGQFQEIGKAQIALLTCTPWGTTRQRLIVFAALSQQGEEE</sequence>
<protein>
    <submittedName>
        <fullName evidence="3">Sortase</fullName>
    </submittedName>
</protein>
<name>A0A831Z0C3_UNCKA</name>
<dbReference type="Pfam" id="PF04203">
    <property type="entry name" value="Sortase"/>
    <property type="match status" value="1"/>
</dbReference>
<dbReference type="Gene3D" id="2.40.260.10">
    <property type="entry name" value="Sortase"/>
    <property type="match status" value="1"/>
</dbReference>
<evidence type="ECO:0000256" key="2">
    <source>
        <dbReference type="SAM" id="SignalP"/>
    </source>
</evidence>
<dbReference type="PROSITE" id="PS51257">
    <property type="entry name" value="PROKAR_LIPOPROTEIN"/>
    <property type="match status" value="1"/>
</dbReference>
<evidence type="ECO:0000256" key="1">
    <source>
        <dbReference type="ARBA" id="ARBA00022801"/>
    </source>
</evidence>
<gene>
    <name evidence="3" type="ORF">ENR01_00255</name>
</gene>
<dbReference type="InterPro" id="IPR005754">
    <property type="entry name" value="Sortase"/>
</dbReference>
<dbReference type="AlphaFoldDB" id="A0A831Z0C3"/>
<dbReference type="SUPFAM" id="SSF63817">
    <property type="entry name" value="Sortase"/>
    <property type="match status" value="1"/>
</dbReference>
<evidence type="ECO:0000313" key="3">
    <source>
        <dbReference type="EMBL" id="HEX61581.1"/>
    </source>
</evidence>
<organism evidence="3">
    <name type="scientific">candidate division WWE3 bacterium</name>
    <dbReference type="NCBI Taxonomy" id="2053526"/>
    <lineage>
        <taxon>Bacteria</taxon>
        <taxon>Katanobacteria</taxon>
    </lineage>
</organism>
<dbReference type="CDD" id="cd05830">
    <property type="entry name" value="Sortase_E"/>
    <property type="match status" value="1"/>
</dbReference>
<keyword evidence="1" id="KW-0378">Hydrolase</keyword>
<dbReference type="InterPro" id="IPR042003">
    <property type="entry name" value="Sortase_E"/>
</dbReference>
<proteinExistence type="predicted"/>